<accession>A0AAE0E9E6</accession>
<dbReference type="EMBL" id="JANJYJ010000004">
    <property type="protein sequence ID" value="KAK3219789.1"/>
    <property type="molecule type" value="Genomic_DNA"/>
</dbReference>
<proteinExistence type="predicted"/>
<reference evidence="1" key="1">
    <citation type="journal article" date="2023" name="Plant J.">
        <title>Genome sequences and population genomics provide insights into the demographic history, inbreeding, and mutation load of two 'living fossil' tree species of Dipteronia.</title>
        <authorList>
            <person name="Feng Y."/>
            <person name="Comes H.P."/>
            <person name="Chen J."/>
            <person name="Zhu S."/>
            <person name="Lu R."/>
            <person name="Zhang X."/>
            <person name="Li P."/>
            <person name="Qiu J."/>
            <person name="Olsen K.M."/>
            <person name="Qiu Y."/>
        </authorList>
    </citation>
    <scope>NUCLEOTIDE SEQUENCE</scope>
    <source>
        <strain evidence="1">NBL</strain>
    </source>
</reference>
<dbReference type="AlphaFoldDB" id="A0AAE0E9E6"/>
<organism evidence="1 2">
    <name type="scientific">Dipteronia sinensis</name>
    <dbReference type="NCBI Taxonomy" id="43782"/>
    <lineage>
        <taxon>Eukaryota</taxon>
        <taxon>Viridiplantae</taxon>
        <taxon>Streptophyta</taxon>
        <taxon>Embryophyta</taxon>
        <taxon>Tracheophyta</taxon>
        <taxon>Spermatophyta</taxon>
        <taxon>Magnoliopsida</taxon>
        <taxon>eudicotyledons</taxon>
        <taxon>Gunneridae</taxon>
        <taxon>Pentapetalae</taxon>
        <taxon>rosids</taxon>
        <taxon>malvids</taxon>
        <taxon>Sapindales</taxon>
        <taxon>Sapindaceae</taxon>
        <taxon>Hippocastanoideae</taxon>
        <taxon>Acereae</taxon>
        <taxon>Dipteronia</taxon>
    </lineage>
</organism>
<dbReference type="Proteomes" id="UP001281410">
    <property type="component" value="Unassembled WGS sequence"/>
</dbReference>
<evidence type="ECO:0000313" key="1">
    <source>
        <dbReference type="EMBL" id="KAK3219789.1"/>
    </source>
</evidence>
<comment type="caution">
    <text evidence="1">The sequence shown here is derived from an EMBL/GenBank/DDBJ whole genome shotgun (WGS) entry which is preliminary data.</text>
</comment>
<sequence>MAVGLWESSFFLPSFRGEAIDRQSCQNVAYDVEDILDEFSTEALERNLMAEHQASTSKVRNLIPACYSNLTPRAALRLEIHLSPTWQF</sequence>
<keyword evidence="2" id="KW-1185">Reference proteome</keyword>
<evidence type="ECO:0000313" key="2">
    <source>
        <dbReference type="Proteomes" id="UP001281410"/>
    </source>
</evidence>
<gene>
    <name evidence="1" type="ORF">Dsin_013759</name>
</gene>
<dbReference type="Gene3D" id="1.20.5.4130">
    <property type="match status" value="1"/>
</dbReference>
<protein>
    <submittedName>
        <fullName evidence="1">Uncharacterized protein</fullName>
    </submittedName>
</protein>
<name>A0AAE0E9E6_9ROSI</name>